<dbReference type="GeneID" id="118281049"/>
<feature type="region of interest" description="Disordered" evidence="1">
    <location>
        <begin position="80"/>
        <end position="127"/>
    </location>
</feature>
<gene>
    <name evidence="3" type="primary">LOC118281049</name>
</gene>
<keyword evidence="2" id="KW-1185">Reference proteome</keyword>
<evidence type="ECO:0000256" key="1">
    <source>
        <dbReference type="SAM" id="MobiDB-lite"/>
    </source>
</evidence>
<name>A0A9R0E092_SPOFR</name>
<organism evidence="2 3">
    <name type="scientific">Spodoptera frugiperda</name>
    <name type="common">Fall armyworm</name>
    <dbReference type="NCBI Taxonomy" id="7108"/>
    <lineage>
        <taxon>Eukaryota</taxon>
        <taxon>Metazoa</taxon>
        <taxon>Ecdysozoa</taxon>
        <taxon>Arthropoda</taxon>
        <taxon>Hexapoda</taxon>
        <taxon>Insecta</taxon>
        <taxon>Pterygota</taxon>
        <taxon>Neoptera</taxon>
        <taxon>Endopterygota</taxon>
        <taxon>Lepidoptera</taxon>
        <taxon>Glossata</taxon>
        <taxon>Ditrysia</taxon>
        <taxon>Noctuoidea</taxon>
        <taxon>Noctuidae</taxon>
        <taxon>Amphipyrinae</taxon>
        <taxon>Spodoptera</taxon>
    </lineage>
</organism>
<dbReference type="RefSeq" id="XP_050556569.1">
    <property type="nucleotide sequence ID" value="XM_050700612.1"/>
</dbReference>
<dbReference type="AlphaFoldDB" id="A0A9R0E092"/>
<dbReference type="OrthoDB" id="7515387at2759"/>
<evidence type="ECO:0000313" key="2">
    <source>
        <dbReference type="Proteomes" id="UP000829999"/>
    </source>
</evidence>
<proteinExistence type="predicted"/>
<accession>A0A9R0E092</accession>
<sequence length="360" mass="41008">MKAIFITIFLNYELFLCKTVHKVHKPQYKKHHSAFKTEDTENRQAPIFRQGGFPSYDVTEVFWDDQKQLDQIPAEKSTFLPPIAEEPVLTPPPVDYDEEGEYYTPPPNQEEEGSPEQIDDRNWDETTPPYATPYTHYVTYNEEPSLTTNPLLNIADFPSTPAIDDYGNTLYDPAIANHTYFSTFEVNRDSRINYLVHTLAFPSSIAPLPAELDSFYTLKPDPNAFVTCTTTTTSTTSTTASPPPETSIEPLAKLIHRTPETTSFKSNVAMKISGNELSKVKNWFSKVTDATPVLKWISSWAVFTKEPRSKTQMWLQQMRDFGVPVQREDSRLPRSLLPPLDFQPSTATRATAKYTIFLMV</sequence>
<protein>
    <submittedName>
        <fullName evidence="3">Uncharacterized protein LOC118281049</fullName>
    </submittedName>
</protein>
<dbReference type="Proteomes" id="UP000829999">
    <property type="component" value="Chromosome 19"/>
</dbReference>
<evidence type="ECO:0000313" key="3">
    <source>
        <dbReference type="RefSeq" id="XP_050556569.1"/>
    </source>
</evidence>
<reference evidence="3" key="1">
    <citation type="submission" date="2025-08" db="UniProtKB">
        <authorList>
            <consortium name="RefSeq"/>
        </authorList>
    </citation>
    <scope>IDENTIFICATION</scope>
    <source>
        <tissue evidence="3">Whole larval tissue</tissue>
    </source>
</reference>